<evidence type="ECO:0000313" key="3">
    <source>
        <dbReference type="Proteomes" id="UP000002009"/>
    </source>
</evidence>
<dbReference type="EMBL" id="CP001331">
    <property type="protein sequence ID" value="ACO66705.1"/>
    <property type="molecule type" value="Genomic_DNA"/>
</dbReference>
<feature type="compositionally biased region" description="Basic and acidic residues" evidence="1">
    <location>
        <begin position="41"/>
        <end position="54"/>
    </location>
</feature>
<name>C1EG28_MICCC</name>
<gene>
    <name evidence="2" type="ORF">MICPUN_63490</name>
</gene>
<dbReference type="AlphaFoldDB" id="C1EG28"/>
<dbReference type="RefSeq" id="XP_002505447.1">
    <property type="nucleotide sequence ID" value="XM_002505401.1"/>
</dbReference>
<dbReference type="InParanoid" id="C1EG28"/>
<evidence type="ECO:0000256" key="1">
    <source>
        <dbReference type="SAM" id="MobiDB-lite"/>
    </source>
</evidence>
<protein>
    <submittedName>
        <fullName evidence="2">Uncharacterized protein</fullName>
    </submittedName>
</protein>
<reference evidence="2 3" key="1">
    <citation type="journal article" date="2009" name="Science">
        <title>Green evolution and dynamic adaptations revealed by genomes of the marine picoeukaryotes Micromonas.</title>
        <authorList>
            <person name="Worden A.Z."/>
            <person name="Lee J.H."/>
            <person name="Mock T."/>
            <person name="Rouze P."/>
            <person name="Simmons M.P."/>
            <person name="Aerts A.L."/>
            <person name="Allen A.E."/>
            <person name="Cuvelier M.L."/>
            <person name="Derelle E."/>
            <person name="Everett M.V."/>
            <person name="Foulon E."/>
            <person name="Grimwood J."/>
            <person name="Gundlach H."/>
            <person name="Henrissat B."/>
            <person name="Napoli C."/>
            <person name="McDonald S.M."/>
            <person name="Parker M.S."/>
            <person name="Rombauts S."/>
            <person name="Salamov A."/>
            <person name="Von Dassow P."/>
            <person name="Badger J.H."/>
            <person name="Coutinho P.M."/>
            <person name="Demir E."/>
            <person name="Dubchak I."/>
            <person name="Gentemann C."/>
            <person name="Eikrem W."/>
            <person name="Gready J.E."/>
            <person name="John U."/>
            <person name="Lanier W."/>
            <person name="Lindquist E.A."/>
            <person name="Lucas S."/>
            <person name="Mayer K.F."/>
            <person name="Moreau H."/>
            <person name="Not F."/>
            <person name="Otillar R."/>
            <person name="Panaud O."/>
            <person name="Pangilinan J."/>
            <person name="Paulsen I."/>
            <person name="Piegu B."/>
            <person name="Poliakov A."/>
            <person name="Robbens S."/>
            <person name="Schmutz J."/>
            <person name="Toulza E."/>
            <person name="Wyss T."/>
            <person name="Zelensky A."/>
            <person name="Zhou K."/>
            <person name="Armbrust E.V."/>
            <person name="Bhattacharya D."/>
            <person name="Goodenough U.W."/>
            <person name="Van de Peer Y."/>
            <person name="Grigoriev I.V."/>
        </authorList>
    </citation>
    <scope>NUCLEOTIDE SEQUENCE [LARGE SCALE GENOMIC DNA]</scope>
    <source>
        <strain evidence="3">RCC299 / NOUM17</strain>
    </source>
</reference>
<dbReference type="OMA" id="TGAVCEY"/>
<feature type="region of interest" description="Disordered" evidence="1">
    <location>
        <begin position="32"/>
        <end position="60"/>
    </location>
</feature>
<evidence type="ECO:0000313" key="2">
    <source>
        <dbReference type="EMBL" id="ACO66705.1"/>
    </source>
</evidence>
<dbReference type="Proteomes" id="UP000002009">
    <property type="component" value="Chromosome 13"/>
</dbReference>
<keyword evidence="3" id="KW-1185">Reference proteome</keyword>
<dbReference type="KEGG" id="mis:MICPUN_63490"/>
<dbReference type="GeneID" id="8248377"/>
<sequence length="203" mass="21322">MSKSEPTDSFLALIRAAEEGEVDETLAEVLAKLEVSEGDEGEGKSGDSPEEKRPRGLGPEGRVQAVAVGVELSSVLYSYDATKARVCHAPDSPSGAGTAKALVAQLEDESLGSQKLVAVQESLADLSGDPASLKKFISDARPALGGALVLVSEDSEMLQALAAELGLEELEISFEHATGVLLAYPTEGEDCDAWTLIRRLSHE</sequence>
<organism evidence="2 3">
    <name type="scientific">Micromonas commoda (strain RCC299 / NOUM17 / CCMP2709)</name>
    <name type="common">Picoplanktonic green alga</name>
    <dbReference type="NCBI Taxonomy" id="296587"/>
    <lineage>
        <taxon>Eukaryota</taxon>
        <taxon>Viridiplantae</taxon>
        <taxon>Chlorophyta</taxon>
        <taxon>Mamiellophyceae</taxon>
        <taxon>Mamiellales</taxon>
        <taxon>Mamiellaceae</taxon>
        <taxon>Micromonas</taxon>
    </lineage>
</organism>
<proteinExistence type="predicted"/>
<accession>C1EG28</accession>